<keyword evidence="1" id="KW-0812">Transmembrane</keyword>
<proteinExistence type="predicted"/>
<dbReference type="EMBL" id="JAYDYW010000006">
    <property type="protein sequence ID" value="MEE1673828.1"/>
    <property type="molecule type" value="Genomic_DNA"/>
</dbReference>
<keyword evidence="3" id="KW-1185">Reference proteome</keyword>
<reference evidence="2 3" key="2">
    <citation type="submission" date="2023-12" db="EMBL/GenBank/DDBJ databases">
        <authorList>
            <consortium name="Cladostephus spongiosus"/>
            <person name="Lorente B."/>
            <person name="Cabral C."/>
            <person name="Frias J."/>
            <person name="Faria J."/>
            <person name="Toubarro D."/>
        </authorList>
    </citation>
    <scope>NUCLEOTIDE SEQUENCE [LARGE SCALE GENOMIC DNA]</scope>
    <source>
        <strain evidence="2 3">ZMCS4</strain>
    </source>
</reference>
<reference evidence="3" key="1">
    <citation type="submission" date="2023-07" db="EMBL/GenBank/DDBJ databases">
        <title>Draft genome sequence of Agarivorans aestuarii strain ZMCS4, a CAZymes producing bacteria isolated from the marine brown algae Clodostephus spongiosus.</title>
        <authorList>
            <person name="Lorente B."/>
            <person name="Cabral C."/>
            <person name="Frias J."/>
            <person name="Faria J."/>
            <person name="Toubarro D."/>
        </authorList>
    </citation>
    <scope>NUCLEOTIDE SEQUENCE [LARGE SCALE GENOMIC DNA]</scope>
    <source>
        <strain evidence="3">ZMCS4</strain>
    </source>
</reference>
<evidence type="ECO:0000313" key="2">
    <source>
        <dbReference type="EMBL" id="MEE1673828.1"/>
    </source>
</evidence>
<accession>A0ABU7G375</accession>
<comment type="caution">
    <text evidence="2">The sequence shown here is derived from an EMBL/GenBank/DDBJ whole genome shotgun (WGS) entry which is preliminary data.</text>
</comment>
<evidence type="ECO:0000256" key="1">
    <source>
        <dbReference type="SAM" id="Phobius"/>
    </source>
</evidence>
<gene>
    <name evidence="2" type="ORF">SNR37_003255</name>
</gene>
<dbReference type="Proteomes" id="UP001310248">
    <property type="component" value="Unassembled WGS sequence"/>
</dbReference>
<feature type="transmembrane region" description="Helical" evidence="1">
    <location>
        <begin position="37"/>
        <end position="64"/>
    </location>
</feature>
<sequence>MDWIEWFGYLASVVVAISLTMSSIVKLRWLNMVGAALFSTYGFIIGAMPVALLNLFIVFANVYYLQGIYRSKDQFKLVAVEASSPLLGFWIEHYQTDIEKYFPQFSAESLLGQGCYMLMRNSEPAGILVGKQQLHEFEIKLDYVFPAYRDFKTGDYLYHSSGFFEALGVKQLISYTAVASHQQYLVKMGFKPSGDNAALYQYKLA</sequence>
<dbReference type="RefSeq" id="WP_329775070.1">
    <property type="nucleotide sequence ID" value="NZ_JAYDYW010000006.1"/>
</dbReference>
<evidence type="ECO:0008006" key="4">
    <source>
        <dbReference type="Google" id="ProtNLM"/>
    </source>
</evidence>
<protein>
    <recommendedName>
        <fullName evidence="4">N-acetyltransferase domain-containing protein</fullName>
    </recommendedName>
</protein>
<keyword evidence="1" id="KW-0472">Membrane</keyword>
<name>A0ABU7G375_9ALTE</name>
<organism evidence="2 3">
    <name type="scientific">Agarivorans aestuarii</name>
    <dbReference type="NCBI Taxonomy" id="1563703"/>
    <lineage>
        <taxon>Bacteria</taxon>
        <taxon>Pseudomonadati</taxon>
        <taxon>Pseudomonadota</taxon>
        <taxon>Gammaproteobacteria</taxon>
        <taxon>Alteromonadales</taxon>
        <taxon>Alteromonadaceae</taxon>
        <taxon>Agarivorans</taxon>
    </lineage>
</organism>
<feature type="transmembrane region" description="Helical" evidence="1">
    <location>
        <begin position="6"/>
        <end position="25"/>
    </location>
</feature>
<evidence type="ECO:0000313" key="3">
    <source>
        <dbReference type="Proteomes" id="UP001310248"/>
    </source>
</evidence>
<keyword evidence="1" id="KW-1133">Transmembrane helix</keyword>